<reference evidence="11 13" key="1">
    <citation type="journal article" date="2018" name="MBio">
        <title>Comparative Genomics Reveals the Core Gene Toolbox for the Fungus-Insect Symbiosis.</title>
        <authorList>
            <person name="Wang Y."/>
            <person name="Stata M."/>
            <person name="Wang W."/>
            <person name="Stajich J.E."/>
            <person name="White M.M."/>
            <person name="Moncalvo J.M."/>
        </authorList>
    </citation>
    <scope>NUCLEOTIDE SEQUENCE [LARGE SCALE GENOMIC DNA]</scope>
    <source>
        <strain evidence="11 13">SC-DP-2</strain>
    </source>
</reference>
<proteinExistence type="inferred from homology"/>
<evidence type="ECO:0000256" key="7">
    <source>
        <dbReference type="ARBA" id="ARBA00022989"/>
    </source>
</evidence>
<evidence type="ECO:0000256" key="9">
    <source>
        <dbReference type="ARBA" id="ARBA00023136"/>
    </source>
</evidence>
<dbReference type="EMBL" id="MBFS01003679">
    <property type="protein sequence ID" value="PVU85327.1"/>
    <property type="molecule type" value="Genomic_DNA"/>
</dbReference>
<evidence type="ECO:0000313" key="13">
    <source>
        <dbReference type="Proteomes" id="UP000245609"/>
    </source>
</evidence>
<dbReference type="GO" id="GO:0020037">
    <property type="term" value="F:heme binding"/>
    <property type="evidence" value="ECO:0007669"/>
    <property type="project" value="InterPro"/>
</dbReference>
<comment type="cofactor">
    <cofactor evidence="1">
        <name>heme</name>
        <dbReference type="ChEBI" id="CHEBI:30413"/>
    </cofactor>
</comment>
<dbReference type="GO" id="GO:0004497">
    <property type="term" value="F:monooxygenase activity"/>
    <property type="evidence" value="ECO:0007669"/>
    <property type="project" value="UniProtKB-KW"/>
</dbReference>
<evidence type="ECO:0000313" key="12">
    <source>
        <dbReference type="EMBL" id="PVU85327.1"/>
    </source>
</evidence>
<evidence type="ECO:0008006" key="14">
    <source>
        <dbReference type="Google" id="ProtNLM"/>
    </source>
</evidence>
<keyword evidence="5 10" id="KW-0812">Transmembrane</keyword>
<keyword evidence="8" id="KW-0503">Monooxygenase</keyword>
<dbReference type="InterPro" id="IPR036396">
    <property type="entry name" value="Cyt_P450_sf"/>
</dbReference>
<dbReference type="InterPro" id="IPR001128">
    <property type="entry name" value="Cyt_P450"/>
</dbReference>
<evidence type="ECO:0000313" key="11">
    <source>
        <dbReference type="EMBL" id="PVU85320.1"/>
    </source>
</evidence>
<evidence type="ECO:0000256" key="10">
    <source>
        <dbReference type="SAM" id="Phobius"/>
    </source>
</evidence>
<evidence type="ECO:0000256" key="1">
    <source>
        <dbReference type="ARBA" id="ARBA00001971"/>
    </source>
</evidence>
<evidence type="ECO:0000256" key="2">
    <source>
        <dbReference type="ARBA" id="ARBA00004370"/>
    </source>
</evidence>
<dbReference type="PANTHER" id="PTHR46206:SF5">
    <property type="entry name" value="P450, PUTATIVE (EUROFUNG)-RELATED"/>
    <property type="match status" value="1"/>
</dbReference>
<evidence type="ECO:0000256" key="6">
    <source>
        <dbReference type="ARBA" id="ARBA00022723"/>
    </source>
</evidence>
<dbReference type="OrthoDB" id="1470350at2759"/>
<keyword evidence="9 10" id="KW-0472">Membrane</keyword>
<evidence type="ECO:0000256" key="3">
    <source>
        <dbReference type="ARBA" id="ARBA00010617"/>
    </source>
</evidence>
<organism evidence="11 13">
    <name type="scientific">Smittium megazygosporum</name>
    <dbReference type="NCBI Taxonomy" id="133381"/>
    <lineage>
        <taxon>Eukaryota</taxon>
        <taxon>Fungi</taxon>
        <taxon>Fungi incertae sedis</taxon>
        <taxon>Zoopagomycota</taxon>
        <taxon>Kickxellomycotina</taxon>
        <taxon>Harpellomycetes</taxon>
        <taxon>Harpellales</taxon>
        <taxon>Legeriomycetaceae</taxon>
        <taxon>Smittium</taxon>
    </lineage>
</organism>
<dbReference type="Proteomes" id="UP000245609">
    <property type="component" value="Unassembled WGS sequence"/>
</dbReference>
<comment type="similarity">
    <text evidence="3">Belongs to the cytochrome P450 family.</text>
</comment>
<evidence type="ECO:0000256" key="5">
    <source>
        <dbReference type="ARBA" id="ARBA00022692"/>
    </source>
</evidence>
<keyword evidence="4" id="KW-0408">Iron</keyword>
<protein>
    <recommendedName>
        <fullName evidence="14">Cytochrome P450</fullName>
    </recommendedName>
</protein>
<accession>A0A2T9XZ26</accession>
<dbReference type="AlphaFoldDB" id="A0A2T9XZ26"/>
<keyword evidence="4" id="KW-0349">Heme</keyword>
<dbReference type="Pfam" id="PF00067">
    <property type="entry name" value="p450"/>
    <property type="match status" value="1"/>
</dbReference>
<keyword evidence="6" id="KW-0479">Metal-binding</keyword>
<dbReference type="GO" id="GO:0016020">
    <property type="term" value="C:membrane"/>
    <property type="evidence" value="ECO:0007669"/>
    <property type="project" value="UniProtKB-SubCell"/>
</dbReference>
<keyword evidence="7 10" id="KW-1133">Transmembrane helix</keyword>
<dbReference type="EMBL" id="MBFS01003679">
    <property type="protein sequence ID" value="PVU85320.1"/>
    <property type="molecule type" value="Genomic_DNA"/>
</dbReference>
<dbReference type="PANTHER" id="PTHR46206">
    <property type="entry name" value="CYTOCHROME P450"/>
    <property type="match status" value="1"/>
</dbReference>
<keyword evidence="13" id="KW-1185">Reference proteome</keyword>
<name>A0A2T9XZ26_9FUNG</name>
<sequence length="504" mass="58045">MFSEQLFSCYFYSVVFCLTIAAGYLAILLFKQIILAEILNSHNKDKPIETIRNYESSKNSNILEYISALQLAGDAAQVENSRVDFTLGPSAFEEMANFPQNLVNDLKPVFKLFPDHRSIATRLEGFVFDHSIFRALMKNIDPLLEKKRMLIEKAFKSNFEGFLFFKEDDDNIQYINNGIIYINDVQLFIADTFFYVETSLAYGKDAEKNKMLIKSTRDLILSPTSFSESNFTKIFKLSNLGLKNPGDCIKEYVQKEVISSMNSENPSGKKSFLQLVFGKDDSFFESIESIGYAFSYFIVLSIKHCYPLISNLLIEISINPLVYDKLVLEQLSIIKQFGDTINEEVLDKMVFLDAAFLESTRLSGSGQTLRLLETDIYLSNGSKLKKGSLLKFNNFVYSRDNRVYGKLPHTFKPERYLSTQYKFSEPSKKNIAWGIGWKSCPYTQYCSLSLKLFMTIFLRKYRILGENNDPNSSHMGYLFDESTFHSRSSIYIQSFNILDYNPYE</sequence>
<keyword evidence="8" id="KW-0560">Oxidoreductase</keyword>
<comment type="caution">
    <text evidence="11">The sequence shown here is derived from an EMBL/GenBank/DDBJ whole genome shotgun (WGS) entry which is preliminary data.</text>
</comment>
<dbReference type="SUPFAM" id="SSF48264">
    <property type="entry name" value="Cytochrome P450"/>
    <property type="match status" value="1"/>
</dbReference>
<dbReference type="GO" id="GO:0005506">
    <property type="term" value="F:iron ion binding"/>
    <property type="evidence" value="ECO:0007669"/>
    <property type="project" value="InterPro"/>
</dbReference>
<comment type="subcellular location">
    <subcellularLocation>
        <location evidence="2">Membrane</location>
    </subcellularLocation>
</comment>
<evidence type="ECO:0000256" key="8">
    <source>
        <dbReference type="ARBA" id="ARBA00023033"/>
    </source>
</evidence>
<evidence type="ECO:0000256" key="4">
    <source>
        <dbReference type="ARBA" id="ARBA00022617"/>
    </source>
</evidence>
<feature type="transmembrane region" description="Helical" evidence="10">
    <location>
        <begin position="9"/>
        <end position="30"/>
    </location>
</feature>
<dbReference type="STRING" id="133381.A0A2T9XZ26"/>
<gene>
    <name evidence="12" type="ORF">BB560_007066</name>
    <name evidence="11" type="ORF">BB560_007068</name>
</gene>
<dbReference type="Gene3D" id="1.10.630.10">
    <property type="entry name" value="Cytochrome P450"/>
    <property type="match status" value="1"/>
</dbReference>
<dbReference type="GO" id="GO:0016705">
    <property type="term" value="F:oxidoreductase activity, acting on paired donors, with incorporation or reduction of molecular oxygen"/>
    <property type="evidence" value="ECO:0007669"/>
    <property type="project" value="InterPro"/>
</dbReference>